<name>A0A7E4WAD1_PANRE</name>
<dbReference type="WBParaSite" id="Pan_g9320.t1">
    <property type="protein sequence ID" value="Pan_g9320.t1"/>
    <property type="gene ID" value="Pan_g9320"/>
</dbReference>
<evidence type="ECO:0000256" key="1">
    <source>
        <dbReference type="SAM" id="MobiDB-lite"/>
    </source>
</evidence>
<organism evidence="2 3">
    <name type="scientific">Panagrellus redivivus</name>
    <name type="common">Microworm</name>
    <dbReference type="NCBI Taxonomy" id="6233"/>
    <lineage>
        <taxon>Eukaryota</taxon>
        <taxon>Metazoa</taxon>
        <taxon>Ecdysozoa</taxon>
        <taxon>Nematoda</taxon>
        <taxon>Chromadorea</taxon>
        <taxon>Rhabditida</taxon>
        <taxon>Tylenchina</taxon>
        <taxon>Panagrolaimomorpha</taxon>
        <taxon>Panagrolaimoidea</taxon>
        <taxon>Panagrolaimidae</taxon>
        <taxon>Panagrellus</taxon>
    </lineage>
</organism>
<sequence length="71" mass="7911">MPFCVCHPSRTAAALISSVCTSATEHPEVVGETRSDSADERKKHPRKRAINYALNAWKAANRRQRKNCSSL</sequence>
<protein>
    <submittedName>
        <fullName evidence="3">Secreted protein</fullName>
    </submittedName>
</protein>
<feature type="compositionally biased region" description="Basic and acidic residues" evidence="1">
    <location>
        <begin position="25"/>
        <end position="42"/>
    </location>
</feature>
<dbReference type="Proteomes" id="UP000492821">
    <property type="component" value="Unassembled WGS sequence"/>
</dbReference>
<evidence type="ECO:0000313" key="2">
    <source>
        <dbReference type="Proteomes" id="UP000492821"/>
    </source>
</evidence>
<feature type="region of interest" description="Disordered" evidence="1">
    <location>
        <begin position="24"/>
        <end position="45"/>
    </location>
</feature>
<reference evidence="3" key="2">
    <citation type="submission" date="2020-10" db="UniProtKB">
        <authorList>
            <consortium name="WormBaseParasite"/>
        </authorList>
    </citation>
    <scope>IDENTIFICATION</scope>
</reference>
<evidence type="ECO:0000313" key="3">
    <source>
        <dbReference type="WBParaSite" id="Pan_g9320.t1"/>
    </source>
</evidence>
<accession>A0A7E4WAD1</accession>
<proteinExistence type="predicted"/>
<keyword evidence="2" id="KW-1185">Reference proteome</keyword>
<reference evidence="2" key="1">
    <citation type="journal article" date="2013" name="Genetics">
        <title>The draft genome and transcriptome of Panagrellus redivivus are shaped by the harsh demands of a free-living lifestyle.</title>
        <authorList>
            <person name="Srinivasan J."/>
            <person name="Dillman A.R."/>
            <person name="Macchietto M.G."/>
            <person name="Heikkinen L."/>
            <person name="Lakso M."/>
            <person name="Fracchia K.M."/>
            <person name="Antoshechkin I."/>
            <person name="Mortazavi A."/>
            <person name="Wong G."/>
            <person name="Sternberg P.W."/>
        </authorList>
    </citation>
    <scope>NUCLEOTIDE SEQUENCE [LARGE SCALE GENOMIC DNA]</scope>
    <source>
        <strain evidence="2">MT8872</strain>
    </source>
</reference>
<dbReference type="AlphaFoldDB" id="A0A7E4WAD1"/>